<dbReference type="AlphaFoldDB" id="A0A1H4DMQ8"/>
<protein>
    <submittedName>
        <fullName evidence="1">Uncharacterized protein</fullName>
    </submittedName>
</protein>
<dbReference type="RefSeq" id="WP_089762954.1">
    <property type="nucleotide sequence ID" value="NZ_BKAT01000023.1"/>
</dbReference>
<organism evidence="1 2">
    <name type="scientific">Chitinophaga terrae</name>
    <name type="common">ex Kim and Jung 2007</name>
    <dbReference type="NCBI Taxonomy" id="408074"/>
    <lineage>
        <taxon>Bacteria</taxon>
        <taxon>Pseudomonadati</taxon>
        <taxon>Bacteroidota</taxon>
        <taxon>Chitinophagia</taxon>
        <taxon>Chitinophagales</taxon>
        <taxon>Chitinophagaceae</taxon>
        <taxon>Chitinophaga</taxon>
    </lineage>
</organism>
<keyword evidence="2" id="KW-1185">Reference proteome</keyword>
<name>A0A1H4DMQ8_9BACT</name>
<evidence type="ECO:0000313" key="2">
    <source>
        <dbReference type="Proteomes" id="UP000199656"/>
    </source>
</evidence>
<gene>
    <name evidence="1" type="ORF">SAMN05660909_03210</name>
</gene>
<dbReference type="STRING" id="408074.SAMN05660909_03210"/>
<sequence>MNTTDITIYIDNKPYRFHVKVDQENDSTTYSVSSAEEANAAADFIPDHLEFNVDGSIQVKERLKTVEQEQIARLIWQEILDKMNP</sequence>
<dbReference type="EMBL" id="FNRL01000014">
    <property type="protein sequence ID" value="SEA74024.1"/>
    <property type="molecule type" value="Genomic_DNA"/>
</dbReference>
<evidence type="ECO:0000313" key="1">
    <source>
        <dbReference type="EMBL" id="SEA74024.1"/>
    </source>
</evidence>
<accession>A0A1H4DMQ8</accession>
<proteinExistence type="predicted"/>
<dbReference type="OrthoDB" id="675283at2"/>
<dbReference type="Proteomes" id="UP000199656">
    <property type="component" value="Unassembled WGS sequence"/>
</dbReference>
<reference evidence="2" key="1">
    <citation type="submission" date="2016-10" db="EMBL/GenBank/DDBJ databases">
        <authorList>
            <person name="Varghese N."/>
            <person name="Submissions S."/>
        </authorList>
    </citation>
    <scope>NUCLEOTIDE SEQUENCE [LARGE SCALE GENOMIC DNA]</scope>
    <source>
        <strain evidence="2">DSM 23920</strain>
    </source>
</reference>